<dbReference type="Proteomes" id="UP000564677">
    <property type="component" value="Unassembled WGS sequence"/>
</dbReference>
<keyword evidence="1" id="KW-0472">Membrane</keyword>
<dbReference type="RefSeq" id="WP_167300738.1">
    <property type="nucleotide sequence ID" value="NZ_JAASQV010000003.1"/>
</dbReference>
<reference evidence="3 4" key="1">
    <citation type="submission" date="2020-03" db="EMBL/GenBank/DDBJ databases">
        <title>Genomic Encyclopedia of Type Strains, Phase IV (KMG-IV): sequencing the most valuable type-strain genomes for metagenomic binning, comparative biology and taxonomic classification.</title>
        <authorList>
            <person name="Goeker M."/>
        </authorList>
    </citation>
    <scope>NUCLEOTIDE SEQUENCE [LARGE SCALE GENOMIC DNA]</scope>
    <source>
        <strain evidence="3 4">DSM 4733</strain>
    </source>
</reference>
<evidence type="ECO:0000256" key="2">
    <source>
        <dbReference type="SAM" id="SignalP"/>
    </source>
</evidence>
<keyword evidence="2" id="KW-0732">Signal</keyword>
<name>A0A7X5V1X3_9SPHN</name>
<feature type="transmembrane region" description="Helical" evidence="1">
    <location>
        <begin position="39"/>
        <end position="59"/>
    </location>
</feature>
<feature type="chain" id="PRO_5030602873" description="Flagellar biosynthetic protein FliO" evidence="2">
    <location>
        <begin position="24"/>
        <end position="145"/>
    </location>
</feature>
<sequence>MARLSAACACLTAFLVHAPAALAQPGRLGGGGSLNLSLTRIVMALLLCLMLAALAALALKRSGGRIDLPRLRGLVAALPAQRRVEVLETRRASQYADICLLRCDGREYLVLCGQQQHLLLRESACPVPASAPASAAPPGAEGEDG</sequence>
<keyword evidence="1" id="KW-0812">Transmembrane</keyword>
<comment type="caution">
    <text evidence="3">The sequence shown here is derived from an EMBL/GenBank/DDBJ whole genome shotgun (WGS) entry which is preliminary data.</text>
</comment>
<protein>
    <recommendedName>
        <fullName evidence="5">Flagellar biosynthetic protein FliO</fullName>
    </recommendedName>
</protein>
<dbReference type="EMBL" id="JAASQV010000003">
    <property type="protein sequence ID" value="NIJ66393.1"/>
    <property type="molecule type" value="Genomic_DNA"/>
</dbReference>
<keyword evidence="4" id="KW-1185">Reference proteome</keyword>
<dbReference type="AlphaFoldDB" id="A0A7X5V1X3"/>
<proteinExistence type="predicted"/>
<evidence type="ECO:0008006" key="5">
    <source>
        <dbReference type="Google" id="ProtNLM"/>
    </source>
</evidence>
<evidence type="ECO:0000256" key="1">
    <source>
        <dbReference type="SAM" id="Phobius"/>
    </source>
</evidence>
<organism evidence="3 4">
    <name type="scientific">Sphingomonas leidyi</name>
    <dbReference type="NCBI Taxonomy" id="68569"/>
    <lineage>
        <taxon>Bacteria</taxon>
        <taxon>Pseudomonadati</taxon>
        <taxon>Pseudomonadota</taxon>
        <taxon>Alphaproteobacteria</taxon>
        <taxon>Sphingomonadales</taxon>
        <taxon>Sphingomonadaceae</taxon>
        <taxon>Sphingomonas</taxon>
    </lineage>
</organism>
<evidence type="ECO:0000313" key="3">
    <source>
        <dbReference type="EMBL" id="NIJ66393.1"/>
    </source>
</evidence>
<feature type="signal peptide" evidence="2">
    <location>
        <begin position="1"/>
        <end position="23"/>
    </location>
</feature>
<keyword evidence="1" id="KW-1133">Transmembrane helix</keyword>
<accession>A0A7X5V1X3</accession>
<evidence type="ECO:0000313" key="4">
    <source>
        <dbReference type="Proteomes" id="UP000564677"/>
    </source>
</evidence>
<gene>
    <name evidence="3" type="ORF">FHR20_003366</name>
</gene>